<evidence type="ECO:0000256" key="4">
    <source>
        <dbReference type="ARBA" id="ARBA00019232"/>
    </source>
</evidence>
<organism evidence="11 12">
    <name type="scientific">Aliivibrio fischeri</name>
    <name type="common">Vibrio fischeri</name>
    <dbReference type="NCBI Taxonomy" id="668"/>
    <lineage>
        <taxon>Bacteria</taxon>
        <taxon>Pseudomonadati</taxon>
        <taxon>Pseudomonadota</taxon>
        <taxon>Gammaproteobacteria</taxon>
        <taxon>Vibrionales</taxon>
        <taxon>Vibrionaceae</taxon>
        <taxon>Aliivibrio</taxon>
    </lineage>
</organism>
<evidence type="ECO:0000256" key="1">
    <source>
        <dbReference type="ARBA" id="ARBA00000677"/>
    </source>
</evidence>
<sequence>MVFAFFVMQHLTTEGNVMANTFSLILVLVTLFTGVIWAIDKFVWAPKRKQKIAAAREQANGQVDEATLEKVAPQPAWIEQSVSIFPVIGIVLVLRSFIYEPFQIPSGSMMPTLLVGDFILVEKFSYGIKDPVWRSQLVETGKPERGDIVVFKYPPQPNIDYIKRVVGEPGDTVIYSSSKQLCVKPKGESQCNIIPLTNMKDSEFMQDRTNLVQYTEQLAKDTTHDILVNPMRSDRVSMYQPRPGYNEWVVPEGNYFVMGDNRDNSADSRYWGFVPEANLVGKAVGIWISFEFDRGSDSMLPSFIPTGVRFNRIGGID</sequence>
<evidence type="ECO:0000256" key="7">
    <source>
        <dbReference type="PIRSR" id="PIRSR600223-1"/>
    </source>
</evidence>
<keyword evidence="8" id="KW-0812">Transmembrane</keyword>
<comment type="catalytic activity">
    <reaction evidence="1 8">
        <text>Cleavage of hydrophobic, N-terminal signal or leader sequences from secreted and periplasmic proteins.</text>
        <dbReference type="EC" id="3.4.21.89"/>
    </reaction>
</comment>
<dbReference type="PROSITE" id="PS00761">
    <property type="entry name" value="SPASE_I_3"/>
    <property type="match status" value="1"/>
</dbReference>
<keyword evidence="6 8" id="KW-0378">Hydrolase</keyword>
<feature type="active site" evidence="7">
    <location>
        <position position="108"/>
    </location>
</feature>
<gene>
    <name evidence="11" type="primary">lepB</name>
    <name evidence="11" type="ORF">AFI02nite_18460</name>
</gene>
<reference evidence="11 12" key="1">
    <citation type="submission" date="2019-07" db="EMBL/GenBank/DDBJ databases">
        <title>Whole genome shotgun sequence of Aliivibrio fischeri NBRC 101058.</title>
        <authorList>
            <person name="Hosoyama A."/>
            <person name="Uohara A."/>
            <person name="Ohji S."/>
            <person name="Ichikawa N."/>
        </authorList>
    </citation>
    <scope>NUCLEOTIDE SEQUENCE [LARGE SCALE GENOMIC DNA]</scope>
    <source>
        <strain evidence="11 12">NBRC 101058</strain>
    </source>
</reference>
<evidence type="ECO:0000259" key="10">
    <source>
        <dbReference type="Pfam" id="PF10502"/>
    </source>
</evidence>
<dbReference type="Gene3D" id="2.10.109.10">
    <property type="entry name" value="Umud Fragment, subunit A"/>
    <property type="match status" value="1"/>
</dbReference>
<keyword evidence="5 8" id="KW-0645">Protease</keyword>
<comment type="caution">
    <text evidence="11">The sequence shown here is derived from an EMBL/GenBank/DDBJ whole genome shotgun (WGS) entry which is preliminary data.</text>
</comment>
<dbReference type="InterPro" id="IPR019758">
    <property type="entry name" value="Pept_S26A_signal_pept_1_CS"/>
</dbReference>
<evidence type="ECO:0000256" key="2">
    <source>
        <dbReference type="ARBA" id="ARBA00009370"/>
    </source>
</evidence>
<proteinExistence type="inferred from homology"/>
<dbReference type="InterPro" id="IPR000223">
    <property type="entry name" value="Pept_S26A_signal_pept_1"/>
</dbReference>
<evidence type="ECO:0000256" key="6">
    <source>
        <dbReference type="ARBA" id="ARBA00022801"/>
    </source>
</evidence>
<keyword evidence="8" id="KW-0472">Membrane</keyword>
<evidence type="ECO:0000256" key="3">
    <source>
        <dbReference type="ARBA" id="ARBA00013208"/>
    </source>
</evidence>
<dbReference type="SUPFAM" id="SSF51306">
    <property type="entry name" value="LexA/Signal peptidase"/>
    <property type="match status" value="1"/>
</dbReference>
<evidence type="ECO:0000313" key="12">
    <source>
        <dbReference type="Proteomes" id="UP000321787"/>
    </source>
</evidence>
<dbReference type="GO" id="GO:0004252">
    <property type="term" value="F:serine-type endopeptidase activity"/>
    <property type="evidence" value="ECO:0007669"/>
    <property type="project" value="InterPro"/>
</dbReference>
<dbReference type="Proteomes" id="UP000321787">
    <property type="component" value="Unassembled WGS sequence"/>
</dbReference>
<dbReference type="PRINTS" id="PR00727">
    <property type="entry name" value="LEADERPTASE"/>
</dbReference>
<keyword evidence="8" id="KW-1133">Transmembrane helix</keyword>
<dbReference type="InterPro" id="IPR019533">
    <property type="entry name" value="Peptidase_S26"/>
</dbReference>
<comment type="subcellular location">
    <subcellularLocation>
        <location evidence="9">Membrane</location>
        <topology evidence="9">Multi-pass membrane protein</topology>
    </subcellularLocation>
</comment>
<dbReference type="NCBIfam" id="TIGR02227">
    <property type="entry name" value="sigpep_I_bact"/>
    <property type="match status" value="1"/>
</dbReference>
<dbReference type="PROSITE" id="PS00501">
    <property type="entry name" value="SPASE_I_1"/>
    <property type="match status" value="1"/>
</dbReference>
<evidence type="ECO:0000313" key="11">
    <source>
        <dbReference type="EMBL" id="GEK13810.1"/>
    </source>
</evidence>
<dbReference type="EMBL" id="BJTZ01000009">
    <property type="protein sequence ID" value="GEK13810.1"/>
    <property type="molecule type" value="Genomic_DNA"/>
</dbReference>
<dbReference type="GO" id="GO:0009003">
    <property type="term" value="F:signal peptidase activity"/>
    <property type="evidence" value="ECO:0007669"/>
    <property type="project" value="UniProtKB-EC"/>
</dbReference>
<dbReference type="InterPro" id="IPR019757">
    <property type="entry name" value="Pept_S26A_signal_pept_1_Lys-AS"/>
</dbReference>
<feature type="active site" evidence="7">
    <location>
        <position position="163"/>
    </location>
</feature>
<dbReference type="EC" id="3.4.21.89" evidence="3 8"/>
<dbReference type="CDD" id="cd06530">
    <property type="entry name" value="S26_SPase_I"/>
    <property type="match status" value="1"/>
</dbReference>
<evidence type="ECO:0000256" key="5">
    <source>
        <dbReference type="ARBA" id="ARBA00022670"/>
    </source>
</evidence>
<accession>A0A510UKD2</accession>
<comment type="caution">
    <text evidence="9">Lacks conserved residue(s) required for the propagation of feature annotation.</text>
</comment>
<dbReference type="PANTHER" id="PTHR43390">
    <property type="entry name" value="SIGNAL PEPTIDASE I"/>
    <property type="match status" value="1"/>
</dbReference>
<evidence type="ECO:0000256" key="9">
    <source>
        <dbReference type="RuleBase" id="RU362042"/>
    </source>
</evidence>
<dbReference type="AlphaFoldDB" id="A0A510UKD2"/>
<comment type="similarity">
    <text evidence="2 9">Belongs to the peptidase S26 family.</text>
</comment>
<dbReference type="PROSITE" id="PS00760">
    <property type="entry name" value="SPASE_I_2"/>
    <property type="match status" value="1"/>
</dbReference>
<dbReference type="PANTHER" id="PTHR43390:SF1">
    <property type="entry name" value="CHLOROPLAST PROCESSING PEPTIDASE"/>
    <property type="match status" value="1"/>
</dbReference>
<dbReference type="Pfam" id="PF10502">
    <property type="entry name" value="Peptidase_S26"/>
    <property type="match status" value="1"/>
</dbReference>
<protein>
    <recommendedName>
        <fullName evidence="4 8">Signal peptidase I</fullName>
        <ecNumber evidence="3 8">3.4.21.89</ecNumber>
    </recommendedName>
</protein>
<name>A0A510UKD2_ALIFS</name>
<dbReference type="InterPro" id="IPR019756">
    <property type="entry name" value="Pept_S26A_signal_pept_1_Ser-AS"/>
</dbReference>
<evidence type="ECO:0000256" key="8">
    <source>
        <dbReference type="RuleBase" id="RU003993"/>
    </source>
</evidence>
<feature type="domain" description="Peptidase S26" evidence="10">
    <location>
        <begin position="78"/>
        <end position="287"/>
    </location>
</feature>
<dbReference type="GO" id="GO:0006465">
    <property type="term" value="P:signal peptide processing"/>
    <property type="evidence" value="ECO:0007669"/>
    <property type="project" value="InterPro"/>
</dbReference>
<dbReference type="GO" id="GO:0016020">
    <property type="term" value="C:membrane"/>
    <property type="evidence" value="ECO:0007669"/>
    <property type="project" value="UniProtKB-SubCell"/>
</dbReference>
<dbReference type="NCBIfam" id="NF008114">
    <property type="entry name" value="PRK10861.1"/>
    <property type="match status" value="1"/>
</dbReference>
<feature type="transmembrane region" description="Helical" evidence="8">
    <location>
        <begin position="20"/>
        <end position="39"/>
    </location>
</feature>
<dbReference type="InterPro" id="IPR036286">
    <property type="entry name" value="LexA/Signal_pep-like_sf"/>
</dbReference>